<evidence type="ECO:0000256" key="1">
    <source>
        <dbReference type="SAM" id="Phobius"/>
    </source>
</evidence>
<feature type="transmembrane region" description="Helical" evidence="1">
    <location>
        <begin position="44"/>
        <end position="61"/>
    </location>
</feature>
<keyword evidence="1" id="KW-0812">Transmembrane</keyword>
<proteinExistence type="predicted"/>
<dbReference type="KEGG" id="pact:CA264_09780"/>
<evidence type="ECO:0000313" key="2">
    <source>
        <dbReference type="EMBL" id="ARS35705.1"/>
    </source>
</evidence>
<dbReference type="RefSeq" id="WP_025606745.1">
    <property type="nucleotide sequence ID" value="NZ_CP021235.1"/>
</dbReference>
<organism evidence="2 3">
    <name type="scientific">Pontibacter actiniarum</name>
    <dbReference type="NCBI Taxonomy" id="323450"/>
    <lineage>
        <taxon>Bacteria</taxon>
        <taxon>Pseudomonadati</taxon>
        <taxon>Bacteroidota</taxon>
        <taxon>Cytophagia</taxon>
        <taxon>Cytophagales</taxon>
        <taxon>Hymenobacteraceae</taxon>
        <taxon>Pontibacter</taxon>
    </lineage>
</organism>
<keyword evidence="1" id="KW-0472">Membrane</keyword>
<sequence>MNTILRVSGVILLLAGFALAFKPDLFGKFSAPIDAYRMIEKRVKWGLLIGTGIFLIFHHTWTSWGLIAAVLLTALTFGVIMARLLGFVLDGLFTKQFLWLGIEVAAFTLFFFILEAKILK</sequence>
<dbReference type="Proteomes" id="UP000266292">
    <property type="component" value="Chromosome"/>
</dbReference>
<dbReference type="AlphaFoldDB" id="A0A1X9YS43"/>
<reference evidence="3" key="1">
    <citation type="submission" date="2017-05" db="EMBL/GenBank/DDBJ databases">
        <authorList>
            <person name="Ray J."/>
            <person name="Price M."/>
            <person name="Deutschbauer A."/>
        </authorList>
    </citation>
    <scope>NUCLEOTIDE SEQUENCE [LARGE SCALE GENOMIC DNA]</scope>
    <source>
        <strain evidence="3">DSM 19842</strain>
    </source>
</reference>
<feature type="transmembrane region" description="Helical" evidence="1">
    <location>
        <begin position="97"/>
        <end position="114"/>
    </location>
</feature>
<dbReference type="STRING" id="709015.GCA_000472485_01973"/>
<protein>
    <recommendedName>
        <fullName evidence="4">DUF4345 domain-containing protein</fullName>
    </recommendedName>
</protein>
<evidence type="ECO:0008006" key="4">
    <source>
        <dbReference type="Google" id="ProtNLM"/>
    </source>
</evidence>
<dbReference type="EMBL" id="CP021235">
    <property type="protein sequence ID" value="ARS35705.1"/>
    <property type="molecule type" value="Genomic_DNA"/>
</dbReference>
<keyword evidence="1" id="KW-1133">Transmembrane helix</keyword>
<dbReference type="OrthoDB" id="963667at2"/>
<name>A0A1X9YS43_9BACT</name>
<accession>A0A1X9YS43</accession>
<evidence type="ECO:0000313" key="3">
    <source>
        <dbReference type="Proteomes" id="UP000266292"/>
    </source>
</evidence>
<feature type="transmembrane region" description="Helical" evidence="1">
    <location>
        <begin position="66"/>
        <end position="85"/>
    </location>
</feature>
<keyword evidence="3" id="KW-1185">Reference proteome</keyword>
<gene>
    <name evidence="2" type="ORF">CA264_09780</name>
</gene>